<proteinExistence type="predicted"/>
<feature type="transmembrane region" description="Helical" evidence="1">
    <location>
        <begin position="247"/>
        <end position="268"/>
    </location>
</feature>
<evidence type="ECO:0000313" key="2">
    <source>
        <dbReference type="EMBL" id="SDH60661.1"/>
    </source>
</evidence>
<dbReference type="RefSeq" id="WP_091257668.1">
    <property type="nucleotide sequence ID" value="NZ_FNDB01000010.1"/>
</dbReference>
<keyword evidence="1" id="KW-0812">Transmembrane</keyword>
<keyword evidence="3" id="KW-1185">Reference proteome</keyword>
<feature type="transmembrane region" description="Helical" evidence="1">
    <location>
        <begin position="280"/>
        <end position="298"/>
    </location>
</feature>
<organism evidence="2 3">
    <name type="scientific">Flavobacterium omnivorum</name>
    <dbReference type="NCBI Taxonomy" id="178355"/>
    <lineage>
        <taxon>Bacteria</taxon>
        <taxon>Pseudomonadati</taxon>
        <taxon>Bacteroidota</taxon>
        <taxon>Flavobacteriia</taxon>
        <taxon>Flavobacteriales</taxon>
        <taxon>Flavobacteriaceae</taxon>
        <taxon>Flavobacterium</taxon>
    </lineage>
</organism>
<dbReference type="OrthoDB" id="1649543at2"/>
<dbReference type="InterPro" id="IPR049458">
    <property type="entry name" value="EpsG-like"/>
</dbReference>
<evidence type="ECO:0000313" key="3">
    <source>
        <dbReference type="Proteomes" id="UP000199274"/>
    </source>
</evidence>
<feature type="transmembrane region" description="Helical" evidence="1">
    <location>
        <begin position="132"/>
        <end position="150"/>
    </location>
</feature>
<keyword evidence="1" id="KW-0472">Membrane</keyword>
<reference evidence="3" key="1">
    <citation type="submission" date="2016-10" db="EMBL/GenBank/DDBJ databases">
        <authorList>
            <person name="Varghese N."/>
            <person name="Submissions S."/>
        </authorList>
    </citation>
    <scope>NUCLEOTIDE SEQUENCE [LARGE SCALE GENOMIC DNA]</scope>
    <source>
        <strain evidence="3">CGMCC 1.2747</strain>
    </source>
</reference>
<gene>
    <name evidence="2" type="ORF">SAMN04488062_110108</name>
</gene>
<feature type="transmembrane region" description="Helical" evidence="1">
    <location>
        <begin position="176"/>
        <end position="203"/>
    </location>
</feature>
<name>A0A1G8DSW7_9FLAO</name>
<feature type="transmembrane region" description="Helical" evidence="1">
    <location>
        <begin position="210"/>
        <end position="227"/>
    </location>
</feature>
<accession>A0A1G8DSW7</accession>
<feature type="transmembrane region" description="Helical" evidence="1">
    <location>
        <begin position="304"/>
        <end position="322"/>
    </location>
</feature>
<dbReference type="AlphaFoldDB" id="A0A1G8DSW7"/>
<evidence type="ECO:0000256" key="1">
    <source>
        <dbReference type="SAM" id="Phobius"/>
    </source>
</evidence>
<dbReference type="Pfam" id="PF14897">
    <property type="entry name" value="EpsG"/>
    <property type="match status" value="1"/>
</dbReference>
<feature type="transmembrane region" description="Helical" evidence="1">
    <location>
        <begin position="106"/>
        <end position="125"/>
    </location>
</feature>
<sequence>MIINLIVIALILFLGFHFSRKKDKNNESNRKKYIRIICFILMLQSGLRNVVVGSDTHTYFLSFQDSRSSSWQDIYIRIVDYYSFGIGKDPGYAAFEKLVSSIFGEYQLLLIVIAIVFFSALGNFIYQNTTRLIDAILAFVIYSVLFYSFFSITGHRQTIATAAAMFSFELIKRRKLIPFLLLIVIASTIHKSVLLFIPFYYIAQISKPKLFFRVVLLIFPIIMVFRNNLSTYLKILGGYEEYGINEAAGTSTFTALFLLISIVALLRSKTILQNNIKAQQYYNAFAIALLFIPLTWVNPSAMRVVQYFSIFMLLFIPEIIYSFQAVSLRVKRDLTFFIIIVLIALFLKSNWNTSPYGFFWEEMRLFKAYYN</sequence>
<feature type="transmembrane region" description="Helical" evidence="1">
    <location>
        <begin position="334"/>
        <end position="351"/>
    </location>
</feature>
<protein>
    <submittedName>
        <fullName evidence="2">EpsG family protein</fullName>
    </submittedName>
</protein>
<keyword evidence="1" id="KW-1133">Transmembrane helix</keyword>
<dbReference type="EMBL" id="FNDB01000010">
    <property type="protein sequence ID" value="SDH60661.1"/>
    <property type="molecule type" value="Genomic_DNA"/>
</dbReference>
<dbReference type="STRING" id="178355.SAMN04488062_110108"/>
<dbReference type="Proteomes" id="UP000199274">
    <property type="component" value="Unassembled WGS sequence"/>
</dbReference>